<name>A0ABW0T9T4_9HYPH</name>
<evidence type="ECO:0000313" key="2">
    <source>
        <dbReference type="EMBL" id="MFC5585503.1"/>
    </source>
</evidence>
<reference evidence="3" key="1">
    <citation type="journal article" date="2019" name="Int. J. Syst. Evol. Microbiol.">
        <title>The Global Catalogue of Microorganisms (GCM) 10K type strain sequencing project: providing services to taxonomists for standard genome sequencing and annotation.</title>
        <authorList>
            <consortium name="The Broad Institute Genomics Platform"/>
            <consortium name="The Broad Institute Genome Sequencing Center for Infectious Disease"/>
            <person name="Wu L."/>
            <person name="Ma J."/>
        </authorList>
    </citation>
    <scope>NUCLEOTIDE SEQUENCE [LARGE SCALE GENOMIC DNA]</scope>
    <source>
        <strain evidence="3">JCM 3366</strain>
    </source>
</reference>
<protein>
    <submittedName>
        <fullName evidence="2">Glycosyltransferase family 25 protein</fullName>
    </submittedName>
</protein>
<dbReference type="Proteomes" id="UP001596107">
    <property type="component" value="Unassembled WGS sequence"/>
</dbReference>
<comment type="caution">
    <text evidence="2">The sequence shown here is derived from an EMBL/GenBank/DDBJ whole genome shotgun (WGS) entry which is preliminary data.</text>
</comment>
<dbReference type="InterPro" id="IPR002654">
    <property type="entry name" value="Glyco_trans_25"/>
</dbReference>
<gene>
    <name evidence="2" type="ORF">ACFPOD_10290</name>
</gene>
<evidence type="ECO:0000259" key="1">
    <source>
        <dbReference type="Pfam" id="PF01755"/>
    </source>
</evidence>
<accession>A0ABW0T9T4</accession>
<sequence length="267" mass="30046">MKTLVINLERETARLEHMRKVFDEQGLNFTRVKAVDAKLLLPEDLKAGRTGKPRFYELGAGEIACFLSHRKCWEIAAQSEDPYTIICEDDIFLGENASAIFGDESWIPADAGVVRLEACRPKTLIGKAVVSTVAGRKVHPLRLAHAGSGAYVVSRDAAIRLLRETTEFCDPLDQFLYSSEEPATGALEKYQMVPAPAIQEVFLRKDKLLGSSLLDERYSVQSTGKPRGVGKKILREIGRSRKKIARFFANVWTYITTENMWVRVHFK</sequence>
<dbReference type="Pfam" id="PF01755">
    <property type="entry name" value="Glyco_transf_25"/>
    <property type="match status" value="1"/>
</dbReference>
<organism evidence="2 3">
    <name type="scientific">Nitratireductor kimnyeongensis</name>
    <dbReference type="NCBI Taxonomy" id="430679"/>
    <lineage>
        <taxon>Bacteria</taxon>
        <taxon>Pseudomonadati</taxon>
        <taxon>Pseudomonadota</taxon>
        <taxon>Alphaproteobacteria</taxon>
        <taxon>Hyphomicrobiales</taxon>
        <taxon>Phyllobacteriaceae</taxon>
        <taxon>Nitratireductor</taxon>
    </lineage>
</organism>
<proteinExistence type="predicted"/>
<dbReference type="EMBL" id="JBHSNB010000002">
    <property type="protein sequence ID" value="MFC5585503.1"/>
    <property type="molecule type" value="Genomic_DNA"/>
</dbReference>
<evidence type="ECO:0000313" key="3">
    <source>
        <dbReference type="Proteomes" id="UP001596107"/>
    </source>
</evidence>
<dbReference type="RefSeq" id="WP_223021191.1">
    <property type="nucleotide sequence ID" value="NZ_CP078143.1"/>
</dbReference>
<keyword evidence="3" id="KW-1185">Reference proteome</keyword>
<feature type="domain" description="Glycosyl transferase family 25" evidence="1">
    <location>
        <begin position="2"/>
        <end position="175"/>
    </location>
</feature>
<dbReference type="CDD" id="cd06532">
    <property type="entry name" value="Glyco_transf_25"/>
    <property type="match status" value="1"/>
</dbReference>